<sequence length="175" mass="19689">MGSNCMSSEPRVSAGKTARRHVDTKCRYAYKNCHNPRTLKDNGDLHSLCALHRDRANLVQKAYARKRRSRKRQERLAKSALAATAPPPAKLHTAHNHPTGTTQRHVAMIESPTPIDPIPYLNDDDPSADMERQSPKPTTEFTLDDVQMLRDLMYVIVVWGQHPVVDVVLYGVDAL</sequence>
<organism evidence="2">
    <name type="scientific">Aphanomyces invadans</name>
    <dbReference type="NCBI Taxonomy" id="157072"/>
    <lineage>
        <taxon>Eukaryota</taxon>
        <taxon>Sar</taxon>
        <taxon>Stramenopiles</taxon>
        <taxon>Oomycota</taxon>
        <taxon>Saprolegniomycetes</taxon>
        <taxon>Saprolegniales</taxon>
        <taxon>Verrucalvaceae</taxon>
        <taxon>Aphanomyces</taxon>
    </lineage>
</organism>
<dbReference type="VEuPathDB" id="FungiDB:H310_14362"/>
<dbReference type="RefSeq" id="XP_008880430.1">
    <property type="nucleotide sequence ID" value="XM_008882208.1"/>
</dbReference>
<protein>
    <submittedName>
        <fullName evidence="2">Uncharacterized protein</fullName>
    </submittedName>
</protein>
<gene>
    <name evidence="2" type="ORF">H310_14362</name>
</gene>
<dbReference type="eggNOG" id="ENOG502S3TK">
    <property type="taxonomic scope" value="Eukaryota"/>
</dbReference>
<feature type="region of interest" description="Disordered" evidence="1">
    <location>
        <begin position="1"/>
        <end position="20"/>
    </location>
</feature>
<evidence type="ECO:0000256" key="1">
    <source>
        <dbReference type="SAM" id="MobiDB-lite"/>
    </source>
</evidence>
<feature type="region of interest" description="Disordered" evidence="1">
    <location>
        <begin position="65"/>
        <end position="96"/>
    </location>
</feature>
<dbReference type="GeneID" id="20091412"/>
<proteinExistence type="predicted"/>
<dbReference type="OrthoDB" id="128399at2759"/>
<name>A0A024TA94_9STRA</name>
<accession>A0A024TA94</accession>
<evidence type="ECO:0000313" key="2">
    <source>
        <dbReference type="EMBL" id="ETV90948.1"/>
    </source>
</evidence>
<dbReference type="AlphaFoldDB" id="A0A024TA94"/>
<reference evidence="2" key="1">
    <citation type="submission" date="2013-12" db="EMBL/GenBank/DDBJ databases">
        <title>The Genome Sequence of Aphanomyces invadans NJM9701.</title>
        <authorList>
            <consortium name="The Broad Institute Genomics Platform"/>
            <person name="Russ C."/>
            <person name="Tyler B."/>
            <person name="van West P."/>
            <person name="Dieguez-Uribeondo J."/>
            <person name="Young S.K."/>
            <person name="Zeng Q."/>
            <person name="Gargeya S."/>
            <person name="Fitzgerald M."/>
            <person name="Abouelleil A."/>
            <person name="Alvarado L."/>
            <person name="Chapman S.B."/>
            <person name="Gainer-Dewar J."/>
            <person name="Goldberg J."/>
            <person name="Griggs A."/>
            <person name="Gujja S."/>
            <person name="Hansen M."/>
            <person name="Howarth C."/>
            <person name="Imamovic A."/>
            <person name="Ireland A."/>
            <person name="Larimer J."/>
            <person name="McCowan C."/>
            <person name="Murphy C."/>
            <person name="Pearson M."/>
            <person name="Poon T.W."/>
            <person name="Priest M."/>
            <person name="Roberts A."/>
            <person name="Saif S."/>
            <person name="Shea T."/>
            <person name="Sykes S."/>
            <person name="Wortman J."/>
            <person name="Nusbaum C."/>
            <person name="Birren B."/>
        </authorList>
    </citation>
    <scope>NUCLEOTIDE SEQUENCE [LARGE SCALE GENOMIC DNA]</scope>
    <source>
        <strain evidence="2">NJM9701</strain>
    </source>
</reference>
<dbReference type="EMBL" id="KI914018">
    <property type="protein sequence ID" value="ETV90948.1"/>
    <property type="molecule type" value="Genomic_DNA"/>
</dbReference>